<dbReference type="Gene3D" id="3.40.630.30">
    <property type="match status" value="1"/>
</dbReference>
<evidence type="ECO:0000256" key="4">
    <source>
        <dbReference type="ARBA" id="ARBA00022984"/>
    </source>
</evidence>
<comment type="caution">
    <text evidence="7">The sequence shown here is derived from an EMBL/GenBank/DDBJ whole genome shotgun (WGS) entry which is preliminary data.</text>
</comment>
<dbReference type="PROSITE" id="PS51191">
    <property type="entry name" value="FEMABX"/>
    <property type="match status" value="1"/>
</dbReference>
<evidence type="ECO:0000313" key="7">
    <source>
        <dbReference type="EMBL" id="EJX04546.1"/>
    </source>
</evidence>
<evidence type="ECO:0000256" key="1">
    <source>
        <dbReference type="ARBA" id="ARBA00009943"/>
    </source>
</evidence>
<dbReference type="PANTHER" id="PTHR36174">
    <property type="entry name" value="LIPID II:GLYCINE GLYCYLTRANSFERASE"/>
    <property type="match status" value="1"/>
</dbReference>
<dbReference type="GO" id="GO:0016755">
    <property type="term" value="F:aminoacyltransferase activity"/>
    <property type="evidence" value="ECO:0007669"/>
    <property type="project" value="InterPro"/>
</dbReference>
<dbReference type="GO" id="GO:0008360">
    <property type="term" value="P:regulation of cell shape"/>
    <property type="evidence" value="ECO:0007669"/>
    <property type="project" value="UniProtKB-KW"/>
</dbReference>
<dbReference type="Pfam" id="PF02388">
    <property type="entry name" value="FemAB"/>
    <property type="match status" value="2"/>
</dbReference>
<reference evidence="7" key="1">
    <citation type="journal article" date="2012" name="PLoS ONE">
        <title>Gene sets for utilization of primary and secondary nutrition supplies in the distal gut of endangered iberian lynx.</title>
        <authorList>
            <person name="Alcaide M."/>
            <person name="Messina E."/>
            <person name="Richter M."/>
            <person name="Bargiela R."/>
            <person name="Peplies J."/>
            <person name="Huws S.A."/>
            <person name="Newbold C.J."/>
            <person name="Golyshin P.N."/>
            <person name="Simon M.A."/>
            <person name="Lopez G."/>
            <person name="Yakimov M.M."/>
            <person name="Ferrer M."/>
        </authorList>
    </citation>
    <scope>NUCLEOTIDE SEQUENCE</scope>
</reference>
<dbReference type="InterPro" id="IPR016181">
    <property type="entry name" value="Acyl_CoA_acyltransferase"/>
</dbReference>
<name>J9CWE6_9ZZZZ</name>
<evidence type="ECO:0000256" key="5">
    <source>
        <dbReference type="ARBA" id="ARBA00023315"/>
    </source>
</evidence>
<accession>J9CWE6</accession>
<evidence type="ECO:0000256" key="2">
    <source>
        <dbReference type="ARBA" id="ARBA00022679"/>
    </source>
</evidence>
<dbReference type="AlphaFoldDB" id="J9CWE6"/>
<keyword evidence="4" id="KW-0573">Peptidoglycan synthesis</keyword>
<dbReference type="EC" id="2.3.2.-" evidence="7"/>
<keyword evidence="5 7" id="KW-0012">Acyltransferase</keyword>
<dbReference type="SUPFAM" id="SSF55729">
    <property type="entry name" value="Acyl-CoA N-acyltransferases (Nat)"/>
    <property type="match status" value="1"/>
</dbReference>
<keyword evidence="2 7" id="KW-0808">Transferase</keyword>
<dbReference type="InterPro" id="IPR003447">
    <property type="entry name" value="FEMABX"/>
</dbReference>
<dbReference type="PANTHER" id="PTHR36174:SF1">
    <property type="entry name" value="LIPID II:GLYCINE GLYCYLTRANSFERASE"/>
    <property type="match status" value="1"/>
</dbReference>
<comment type="similarity">
    <text evidence="1">Belongs to the FemABX family.</text>
</comment>
<dbReference type="EMBL" id="AMCI01001770">
    <property type="protein sequence ID" value="EJX04546.1"/>
    <property type="molecule type" value="Genomic_DNA"/>
</dbReference>
<dbReference type="GO" id="GO:0071555">
    <property type="term" value="P:cell wall organization"/>
    <property type="evidence" value="ECO:0007669"/>
    <property type="project" value="UniProtKB-KW"/>
</dbReference>
<gene>
    <name evidence="7" type="ORF">EVA_07327</name>
</gene>
<dbReference type="InterPro" id="IPR050644">
    <property type="entry name" value="PG_Glycine_Bridge_Synth"/>
</dbReference>
<keyword evidence="3" id="KW-0133">Cell shape</keyword>
<proteinExistence type="inferred from homology"/>
<sequence>MLFLFKFTIFAFFQEYAMNLKIEPKEIIDAYSTPIVQQTSFWSKVKERLGMNSCAFEFAVRNSDIYSDVGGFSYTHADFIMFFQYLNDEDYLAYIPYGPETEPSEANQGPFLEELSEILRSHLPQHCIALRYDLNWESHWCRQEDFDEQGNWIGLPKKEFQEIKLNYGTCNHNLRKANTNILPANTIVLDLSQEEETLLNRMRPKTRYNIRLALRKGVEVRSVGMEGLKIWYDLYSETALRNGLYLNDMQYFHNMFASKMECQDSDVNVKLLIAYYDETPLAAMFLVFSAHRATYLYGASTSQMRNVMPTYALQWKAIQIARENHCYEYDMFGIAPNSNPSHPMHGLYKFKHGFGGDIYHQLGCWDYPLEEDKYNYFTACEMNMQGYYS</sequence>
<dbReference type="GO" id="GO:0009252">
    <property type="term" value="P:peptidoglycan biosynthetic process"/>
    <property type="evidence" value="ECO:0007669"/>
    <property type="project" value="UniProtKB-KW"/>
</dbReference>
<keyword evidence="6" id="KW-0961">Cell wall biogenesis/degradation</keyword>
<protein>
    <submittedName>
        <fullName evidence="7">Methicillin resistance protein</fullName>
        <ecNumber evidence="7">2.3.2.-</ecNumber>
    </submittedName>
</protein>
<evidence type="ECO:0000256" key="3">
    <source>
        <dbReference type="ARBA" id="ARBA00022960"/>
    </source>
</evidence>
<evidence type="ECO:0000256" key="6">
    <source>
        <dbReference type="ARBA" id="ARBA00023316"/>
    </source>
</evidence>
<organism evidence="7">
    <name type="scientific">gut metagenome</name>
    <dbReference type="NCBI Taxonomy" id="749906"/>
    <lineage>
        <taxon>unclassified sequences</taxon>
        <taxon>metagenomes</taxon>
        <taxon>organismal metagenomes</taxon>
    </lineage>
</organism>